<accession>A0A640TLI1</accession>
<sequence length="61" mass="6688">MVTCELTVCLLDGVEWEPRRPCPGAGANGAVKQPAEETSRRLVFTQLPYRALGKGAEWRDG</sequence>
<dbReference type="AlphaFoldDB" id="A0A640TLI1"/>
<comment type="caution">
    <text evidence="1">The sequence shown here is derived from an EMBL/GenBank/DDBJ whole genome shotgun (WGS) entry which is preliminary data.</text>
</comment>
<proteinExistence type="predicted"/>
<name>A0A640TLI1_STRNI</name>
<dbReference type="Proteomes" id="UP000429552">
    <property type="component" value="Unassembled WGS sequence"/>
</dbReference>
<evidence type="ECO:0000313" key="2">
    <source>
        <dbReference type="Proteomes" id="UP000429552"/>
    </source>
</evidence>
<dbReference type="EMBL" id="BLIP01000001">
    <property type="protein sequence ID" value="GFE22815.1"/>
    <property type="molecule type" value="Genomic_DNA"/>
</dbReference>
<evidence type="ECO:0000313" key="1">
    <source>
        <dbReference type="EMBL" id="GFE22815.1"/>
    </source>
</evidence>
<gene>
    <name evidence="1" type="ORF">Sliba_32680</name>
</gene>
<organism evidence="1 2">
    <name type="scientific">Streptomyces nigrescens</name>
    <dbReference type="NCBI Taxonomy" id="1920"/>
    <lineage>
        <taxon>Bacteria</taxon>
        <taxon>Bacillati</taxon>
        <taxon>Actinomycetota</taxon>
        <taxon>Actinomycetes</taxon>
        <taxon>Kitasatosporales</taxon>
        <taxon>Streptomycetaceae</taxon>
        <taxon>Streptomyces</taxon>
    </lineage>
</organism>
<reference evidence="1 2" key="1">
    <citation type="submission" date="2019-12" db="EMBL/GenBank/DDBJ databases">
        <title>Whole genome shotgun sequence of Streptomyces libani subsp. libani NBRC 13452.</title>
        <authorList>
            <person name="Ichikawa N."/>
            <person name="Kimura A."/>
            <person name="Kitahashi Y."/>
            <person name="Komaki H."/>
            <person name="Tamura T."/>
        </authorList>
    </citation>
    <scope>NUCLEOTIDE SEQUENCE [LARGE SCALE GENOMIC DNA]</scope>
    <source>
        <strain evidence="1 2">NBRC 13452</strain>
    </source>
</reference>
<protein>
    <submittedName>
        <fullName evidence="1">Uncharacterized protein</fullName>
    </submittedName>
</protein>